<reference evidence="2" key="2">
    <citation type="submission" date="2025-09" db="UniProtKB">
        <authorList>
            <consortium name="Ensembl"/>
        </authorList>
    </citation>
    <scope>IDENTIFICATION</scope>
</reference>
<evidence type="ECO:0000313" key="3">
    <source>
        <dbReference type="Proteomes" id="UP000002277"/>
    </source>
</evidence>
<keyword evidence="1" id="KW-1133">Transmembrane helix</keyword>
<dbReference type="AlphaFoldDB" id="A0A2I3TJI3"/>
<dbReference type="InParanoid" id="A0A2I3TJI3"/>
<protein>
    <recommendedName>
        <fullName evidence="4">PLD5</fullName>
    </recommendedName>
</protein>
<dbReference type="SUPFAM" id="SSF56024">
    <property type="entry name" value="Phospholipase D/nuclease"/>
    <property type="match status" value="1"/>
</dbReference>
<reference evidence="2" key="1">
    <citation type="submission" date="2025-08" db="UniProtKB">
        <authorList>
            <consortium name="Ensembl"/>
        </authorList>
    </citation>
    <scope>IDENTIFICATION</scope>
</reference>
<sequence>ARFLFHLWCHLAVSPHDRREKAAPLTFLCLCFLFQSQQKCIVIFALVCCFAILVALIFSAVDIMGEDEDGLSEKNCQNKCRIALVENIPEGLNYSENAPFHLSLFQGWMNLLNMAKKSVDIVSSHWDLNHTHPSACQGQRLFEKLLQLTSQNIEIKLVSDVTADSKVLEALKLKGKTKVDMLFYRWVFC</sequence>
<dbReference type="GeneTree" id="ENSGT00950000183059"/>
<dbReference type="OMA" id="LWCHLAV"/>
<dbReference type="PANTHER" id="PTHR10185:SF9">
    <property type="entry name" value="INACTIVE PHOSPHOLIPASE D5"/>
    <property type="match status" value="1"/>
</dbReference>
<keyword evidence="3" id="KW-1185">Reference proteome</keyword>
<organism evidence="2 3">
    <name type="scientific">Pan troglodytes</name>
    <name type="common">Chimpanzee</name>
    <dbReference type="NCBI Taxonomy" id="9598"/>
    <lineage>
        <taxon>Eukaryota</taxon>
        <taxon>Metazoa</taxon>
        <taxon>Chordata</taxon>
        <taxon>Craniata</taxon>
        <taxon>Vertebrata</taxon>
        <taxon>Euteleostomi</taxon>
        <taxon>Mammalia</taxon>
        <taxon>Eutheria</taxon>
        <taxon>Euarchontoglires</taxon>
        <taxon>Primates</taxon>
        <taxon>Haplorrhini</taxon>
        <taxon>Catarrhini</taxon>
        <taxon>Hominidae</taxon>
        <taxon>Pan</taxon>
    </lineage>
</organism>
<dbReference type="Bgee" id="ENSPTRG00000043398">
    <property type="expression patterns" value="Expressed in cerebellar cortex and 5 other cell types or tissues"/>
</dbReference>
<name>A0A2I3TJI3_PANTR</name>
<dbReference type="Proteomes" id="UP000002277">
    <property type="component" value="Unplaced"/>
</dbReference>
<dbReference type="PANTHER" id="PTHR10185">
    <property type="entry name" value="PHOSPHOLIPASE D - RELATED"/>
    <property type="match status" value="1"/>
</dbReference>
<dbReference type="InterPro" id="IPR050874">
    <property type="entry name" value="Diverse_PLD-related"/>
</dbReference>
<evidence type="ECO:0008006" key="4">
    <source>
        <dbReference type="Google" id="ProtNLM"/>
    </source>
</evidence>
<accession>A0A2I3TJI3</accession>
<feature type="transmembrane region" description="Helical" evidence="1">
    <location>
        <begin position="40"/>
        <end position="61"/>
    </location>
</feature>
<proteinExistence type="predicted"/>
<evidence type="ECO:0000313" key="2">
    <source>
        <dbReference type="Ensembl" id="ENSPTRP00000089430.1"/>
    </source>
</evidence>
<keyword evidence="1" id="KW-0812">Transmembrane</keyword>
<dbReference type="Ensembl" id="ENSPTRT00000106806.1">
    <property type="protein sequence ID" value="ENSPTRP00000089430.1"/>
    <property type="gene ID" value="ENSPTRG00000043398.1"/>
</dbReference>
<evidence type="ECO:0000256" key="1">
    <source>
        <dbReference type="SAM" id="Phobius"/>
    </source>
</evidence>
<keyword evidence="1" id="KW-0472">Membrane</keyword>